<gene>
    <name evidence="1" type="ORF">LTR37_008616</name>
</gene>
<proteinExistence type="predicted"/>
<accession>A0ACC3NA54</accession>
<organism evidence="1 2">
    <name type="scientific">Vermiconidia calcicola</name>
    <dbReference type="NCBI Taxonomy" id="1690605"/>
    <lineage>
        <taxon>Eukaryota</taxon>
        <taxon>Fungi</taxon>
        <taxon>Dikarya</taxon>
        <taxon>Ascomycota</taxon>
        <taxon>Pezizomycotina</taxon>
        <taxon>Dothideomycetes</taxon>
        <taxon>Dothideomycetidae</taxon>
        <taxon>Mycosphaerellales</taxon>
        <taxon>Extremaceae</taxon>
        <taxon>Vermiconidia</taxon>
    </lineage>
</organism>
<sequence length="698" mass="74770">MVVKEDGTKWACQSCLKGHRVSGCTHTDRELTLVPKKGRPVTQCHHCRQERKKRSAHVSCDCAQPEKPHHPKEKCIHLREAEEKAKAAGYHDDGSEKDPAHLARIAEEQGCCCGHGGKCTCALLMKGADNGAAKPRGPAVKPKLEKTSSEGAITVFQNGHHKPVHRKNHAAHENGMPYKVPRLNTAQSVPSAATRSVDSLALNPNTSWQPSPFLPQTNAPLYIPRRRSKSEEAVPRVPFSFGSAPCSGHSDGKFTNMDFSGLTQFPSNQSMQSTPSETYSFPSADPLSAVADSSYDPWSAYPSAESQSMPNNNPFGVWPTHNDNFGMSHPALSASSSGATSDFDEMQQPMNDPYEFGTSSFQEHTGFNSASVPSSNSPQSNRHSLPPGFFGNMNMSMTGMGNEWQAPHSNYSQASANEATVPQEQHPSHFDGTWQSSAAVRPINVPQRVLGGLSPSARKQSHSLGHVNAPDEDIIKQLFPEIDVDAGMHVSTSSPPMDSGPAHSAGPTSAPGSAPTDYPPMEQNFGASHMGGLLSTAPRSAPMEFNSGDHNDEPHHMGGMPTSAPTSAPSFSPDEQNVATHHMGAMPTPAPTSAPMDFNSGDQNLGTHHMGGMPTSDPTSAPSFDPGEQNFGAHHVGGMQTSDTTSAQLHFGPSDHELGFTSQPWSDGSMSMSDDAFTQPYGLDQDFSNPNFAPNWSQ</sequence>
<comment type="caution">
    <text evidence="1">The sequence shown here is derived from an EMBL/GenBank/DDBJ whole genome shotgun (WGS) entry which is preliminary data.</text>
</comment>
<dbReference type="Proteomes" id="UP001281147">
    <property type="component" value="Unassembled WGS sequence"/>
</dbReference>
<protein>
    <submittedName>
        <fullName evidence="1">Uncharacterized protein</fullName>
    </submittedName>
</protein>
<evidence type="ECO:0000313" key="2">
    <source>
        <dbReference type="Proteomes" id="UP001281147"/>
    </source>
</evidence>
<keyword evidence="2" id="KW-1185">Reference proteome</keyword>
<name>A0ACC3NA54_9PEZI</name>
<reference evidence="1" key="1">
    <citation type="submission" date="2023-07" db="EMBL/GenBank/DDBJ databases">
        <title>Black Yeasts Isolated from many extreme environments.</title>
        <authorList>
            <person name="Coleine C."/>
            <person name="Stajich J.E."/>
            <person name="Selbmann L."/>
        </authorList>
    </citation>
    <scope>NUCLEOTIDE SEQUENCE</scope>
    <source>
        <strain evidence="1">CCFEE 5714</strain>
    </source>
</reference>
<dbReference type="EMBL" id="JAUTXU010000064">
    <property type="protein sequence ID" value="KAK3713183.1"/>
    <property type="molecule type" value="Genomic_DNA"/>
</dbReference>
<evidence type="ECO:0000313" key="1">
    <source>
        <dbReference type="EMBL" id="KAK3713183.1"/>
    </source>
</evidence>